<feature type="signal peptide" evidence="2">
    <location>
        <begin position="1"/>
        <end position="22"/>
    </location>
</feature>
<dbReference type="Proteomes" id="UP001148125">
    <property type="component" value="Unassembled WGS sequence"/>
</dbReference>
<reference evidence="4" key="1">
    <citation type="submission" date="2024-05" db="EMBL/GenBank/DDBJ databases">
        <title>Alkalihalobacillus sp. strain MEB203 novel alkaliphilic bacterium from Lonar Lake, India.</title>
        <authorList>
            <person name="Joshi A."/>
            <person name="Thite S."/>
            <person name="Mengade P."/>
        </authorList>
    </citation>
    <scope>NUCLEOTIDE SEQUENCE</scope>
    <source>
        <strain evidence="4">MEB 203</strain>
    </source>
</reference>
<dbReference type="SMART" id="SM00287">
    <property type="entry name" value="SH3b"/>
    <property type="match status" value="1"/>
</dbReference>
<dbReference type="Pfam" id="PF08486">
    <property type="entry name" value="SpoIID"/>
    <property type="match status" value="1"/>
</dbReference>
<dbReference type="InterPro" id="IPR036582">
    <property type="entry name" value="Mao_N_sf"/>
</dbReference>
<keyword evidence="5" id="KW-1185">Reference proteome</keyword>
<dbReference type="InterPro" id="IPR051922">
    <property type="entry name" value="Bact_Sporulation_Assoc"/>
</dbReference>
<name>A0ABT5VD05_9BACI</name>
<accession>A0ABT5VD05</accession>
<evidence type="ECO:0000313" key="5">
    <source>
        <dbReference type="Proteomes" id="UP001148125"/>
    </source>
</evidence>
<evidence type="ECO:0000256" key="1">
    <source>
        <dbReference type="SAM" id="MobiDB-lite"/>
    </source>
</evidence>
<organism evidence="4 5">
    <name type="scientific">Alkalihalobacterium chitinilyticum</name>
    <dbReference type="NCBI Taxonomy" id="2980103"/>
    <lineage>
        <taxon>Bacteria</taxon>
        <taxon>Bacillati</taxon>
        <taxon>Bacillota</taxon>
        <taxon>Bacilli</taxon>
        <taxon>Bacillales</taxon>
        <taxon>Bacillaceae</taxon>
        <taxon>Alkalihalobacterium</taxon>
    </lineage>
</organism>
<evidence type="ECO:0000256" key="2">
    <source>
        <dbReference type="SAM" id="SignalP"/>
    </source>
</evidence>
<dbReference type="PROSITE" id="PS51781">
    <property type="entry name" value="SH3B"/>
    <property type="match status" value="1"/>
</dbReference>
<evidence type="ECO:0000259" key="3">
    <source>
        <dbReference type="PROSITE" id="PS51781"/>
    </source>
</evidence>
<gene>
    <name evidence="4" type="ORF">N7Z68_08015</name>
</gene>
<sequence>MKRLFASFIVVLLVLMSLPTHSIHASGQAIQQPTVTVKLVNYLGNVNNLSIQFSGNYRLNNEGTVESGKTYQLRLENGRISMFDGTHRMHSLTELTFTPVQNNEQHLVRINNRPYLGTVRFVVEGAFIRPINTLPVEDYLKGVVPSEMPASWNVEALKAQAIAARTYVMSQGSKLIDDTINYQVYAGYAWHSNSTRAVNETSGQTLTHNGRLISAVYSSSNGGMTESNGNVWGGTNLPYLPIKADPYDSIAPWNFTINKNQMDLTNRDLRNPQLWWSTVRERDTTIPNNIKTWLYQNGYPNTEIKIVSIPTFKFSDQKTTGGRVRQGDITVNFLVRSLATNDFVRNTDGTIRLHTVEFKNTTAQRMRAMIGINLVRSYLVDSVVENDTSIVVNGRGFGHAVGMSQWGAKGMADRGFRVNDILQFYYPGTTLTPFIQYAPPIEAVNPSPPVNQPVSQPVSPSVPAPAPDSQVTPEVKPIEISHARAEYDARHDQVVIRYTLNQDALVTITVRDANHLVIATLIRDVNRKAGDLAQFWTVGSHPNGTYSFTIEAKGTQSQSVSAQVQQSVQKAVSQPVTSQPTNQQPAVQPVAGQPATQQPATQPVASEPTMQQPAPAPTPQSVQVARVGTQVTARVNVNAANIRRSATTSSAIVGTSRLGQNVNILGRTGDFYQIQTGKTRGFIHVNLLTLKQTLAANGQTAVVINGKVANVQGNPVVRNKTMYIPLKGTVENLKMSYSWNKSTNNITVRDTKTTLNMKVNSKQARVNTRNIRLTNHPEVMHSRVYVSIRTLNETLSTRSHWDTRNKVVWINR</sequence>
<feature type="region of interest" description="Disordered" evidence="1">
    <location>
        <begin position="448"/>
        <end position="472"/>
    </location>
</feature>
<dbReference type="PANTHER" id="PTHR30032">
    <property type="entry name" value="N-ACETYLMURAMOYL-L-ALANINE AMIDASE-RELATED"/>
    <property type="match status" value="1"/>
</dbReference>
<feature type="compositionally biased region" description="Low complexity" evidence="1">
    <location>
        <begin position="583"/>
        <end position="613"/>
    </location>
</feature>
<proteinExistence type="predicted"/>
<dbReference type="InterPro" id="IPR003646">
    <property type="entry name" value="SH3-like_bac-type"/>
</dbReference>
<protein>
    <submittedName>
        <fullName evidence="4">SpoIID/LytB domain-containing protein</fullName>
    </submittedName>
</protein>
<dbReference type="Pfam" id="PF08239">
    <property type="entry name" value="SH3_3"/>
    <property type="match status" value="1"/>
</dbReference>
<dbReference type="InterPro" id="IPR013486">
    <property type="entry name" value="SpoIID/LytB"/>
</dbReference>
<dbReference type="NCBIfam" id="TIGR02669">
    <property type="entry name" value="SpoIID_LytB"/>
    <property type="match status" value="1"/>
</dbReference>
<dbReference type="RefSeq" id="WP_275117947.1">
    <property type="nucleotide sequence ID" value="NZ_JAOTPO010000004.1"/>
</dbReference>
<feature type="chain" id="PRO_5046351062" evidence="2">
    <location>
        <begin position="23"/>
        <end position="812"/>
    </location>
</feature>
<comment type="caution">
    <text evidence="4">The sequence shown here is derived from an EMBL/GenBank/DDBJ whole genome shotgun (WGS) entry which is preliminary data.</text>
</comment>
<dbReference type="Gene3D" id="2.30.30.40">
    <property type="entry name" value="SH3 Domains"/>
    <property type="match status" value="1"/>
</dbReference>
<keyword evidence="2" id="KW-0732">Signal</keyword>
<dbReference type="EMBL" id="JAOTPO010000004">
    <property type="protein sequence ID" value="MDE5413329.1"/>
    <property type="molecule type" value="Genomic_DNA"/>
</dbReference>
<dbReference type="Gene3D" id="3.30.457.10">
    <property type="entry name" value="Copper amine oxidase-like, N-terminal domain"/>
    <property type="match status" value="1"/>
</dbReference>
<feature type="domain" description="SH3b" evidence="3">
    <location>
        <begin position="630"/>
        <end position="692"/>
    </location>
</feature>
<evidence type="ECO:0000313" key="4">
    <source>
        <dbReference type="EMBL" id="MDE5413329.1"/>
    </source>
</evidence>
<dbReference type="InterPro" id="IPR012854">
    <property type="entry name" value="Cu_amine_oxidase-like_N"/>
</dbReference>
<feature type="region of interest" description="Disordered" evidence="1">
    <location>
        <begin position="571"/>
        <end position="622"/>
    </location>
</feature>
<dbReference type="PANTHER" id="PTHR30032:SF4">
    <property type="entry name" value="AMIDASE ENHANCER"/>
    <property type="match status" value="1"/>
</dbReference>
<dbReference type="SUPFAM" id="SSF55383">
    <property type="entry name" value="Copper amine oxidase, domain N"/>
    <property type="match status" value="1"/>
</dbReference>
<dbReference type="Pfam" id="PF07833">
    <property type="entry name" value="Cu_amine_oxidN1"/>
    <property type="match status" value="1"/>
</dbReference>
<dbReference type="InterPro" id="IPR013693">
    <property type="entry name" value="SpoIID/LytB_N"/>
</dbReference>